<evidence type="ECO:0000313" key="1">
    <source>
        <dbReference type="EMBL" id="GAX19773.1"/>
    </source>
</evidence>
<organism evidence="1 2">
    <name type="scientific">Fistulifera solaris</name>
    <name type="common">Oleaginous diatom</name>
    <dbReference type="NCBI Taxonomy" id="1519565"/>
    <lineage>
        <taxon>Eukaryota</taxon>
        <taxon>Sar</taxon>
        <taxon>Stramenopiles</taxon>
        <taxon>Ochrophyta</taxon>
        <taxon>Bacillariophyta</taxon>
        <taxon>Bacillariophyceae</taxon>
        <taxon>Bacillariophycidae</taxon>
        <taxon>Naviculales</taxon>
        <taxon>Naviculaceae</taxon>
        <taxon>Fistulifera</taxon>
    </lineage>
</organism>
<dbReference type="Proteomes" id="UP000198406">
    <property type="component" value="Unassembled WGS sequence"/>
</dbReference>
<name>A0A1Z5K0E3_FISSO</name>
<gene>
    <name evidence="1" type="ORF">FisN_3Hu002</name>
</gene>
<evidence type="ECO:0000313" key="2">
    <source>
        <dbReference type="Proteomes" id="UP000198406"/>
    </source>
</evidence>
<comment type="caution">
    <text evidence="1">The sequence shown here is derived from an EMBL/GenBank/DDBJ whole genome shotgun (WGS) entry which is preliminary data.</text>
</comment>
<keyword evidence="2" id="KW-1185">Reference proteome</keyword>
<proteinExistence type="predicted"/>
<reference evidence="1 2" key="1">
    <citation type="journal article" date="2015" name="Plant Cell">
        <title>Oil accumulation by the oleaginous diatom Fistulifera solaris as revealed by the genome and transcriptome.</title>
        <authorList>
            <person name="Tanaka T."/>
            <person name="Maeda Y."/>
            <person name="Veluchamy A."/>
            <person name="Tanaka M."/>
            <person name="Abida H."/>
            <person name="Marechal E."/>
            <person name="Bowler C."/>
            <person name="Muto M."/>
            <person name="Sunaga Y."/>
            <person name="Tanaka M."/>
            <person name="Yoshino T."/>
            <person name="Taniguchi T."/>
            <person name="Fukuda Y."/>
            <person name="Nemoto M."/>
            <person name="Matsumoto M."/>
            <person name="Wong P.S."/>
            <person name="Aburatani S."/>
            <person name="Fujibuchi W."/>
        </authorList>
    </citation>
    <scope>NUCLEOTIDE SEQUENCE [LARGE SCALE GENOMIC DNA]</scope>
    <source>
        <strain evidence="1 2">JPCC DA0580</strain>
    </source>
</reference>
<sequence length="178" mass="20864">MKSKSRRKLLKASEEEEDDYKLFAAAQQSIQAQAMIIDELAAPSEDAEMGKDDNRKLPRRKRRIFNAAKVLQMIYHHYTGPTPLFDDRHFATMFRISRQRFQCKMEDFAASEIPYFQLTRSTNSPSLKAKLLYSLKTLAFGASVHQFSDYFEMLVEACRQCLFQFDDAMRRIYTAEYL</sequence>
<dbReference type="AlphaFoldDB" id="A0A1Z5K0E3"/>
<protein>
    <submittedName>
        <fullName evidence="1">Uncharacterized protein</fullName>
    </submittedName>
</protein>
<dbReference type="EMBL" id="BDSP01000139">
    <property type="protein sequence ID" value="GAX19773.1"/>
    <property type="molecule type" value="Genomic_DNA"/>
</dbReference>
<dbReference type="InParanoid" id="A0A1Z5K0E3"/>
<dbReference type="OrthoDB" id="119179at2759"/>
<accession>A0A1Z5K0E3</accession>